<dbReference type="GO" id="GO:0003677">
    <property type="term" value="F:DNA binding"/>
    <property type="evidence" value="ECO:0007669"/>
    <property type="project" value="InterPro"/>
</dbReference>
<dbReference type="OrthoDB" id="8685865at2"/>
<protein>
    <submittedName>
        <fullName evidence="2">Arc-like DNA binding domain protein</fullName>
    </submittedName>
</protein>
<evidence type="ECO:0000313" key="2">
    <source>
        <dbReference type="EMBL" id="CZF79636.1"/>
    </source>
</evidence>
<dbReference type="GO" id="GO:0006355">
    <property type="term" value="P:regulation of DNA-templated transcription"/>
    <property type="evidence" value="ECO:0007669"/>
    <property type="project" value="InterPro"/>
</dbReference>
<dbReference type="InterPro" id="IPR010985">
    <property type="entry name" value="Ribbon_hlx_hlx"/>
</dbReference>
<accession>A0A128F073</accession>
<dbReference type="EMBL" id="FIZY01000007">
    <property type="protein sequence ID" value="CZF79636.1"/>
    <property type="molecule type" value="Genomic_DNA"/>
</dbReference>
<gene>
    <name evidence="2" type="ORF">GMA8713_01058</name>
</gene>
<name>A0A128F073_9GAMM</name>
<evidence type="ECO:0000313" key="3">
    <source>
        <dbReference type="Proteomes" id="UP000073601"/>
    </source>
</evidence>
<dbReference type="RefSeq" id="WP_062706548.1">
    <property type="nucleotide sequence ID" value="NZ_CAWRCI010000007.1"/>
</dbReference>
<dbReference type="Gene3D" id="1.10.1220.10">
    <property type="entry name" value="Met repressor-like"/>
    <property type="match status" value="1"/>
</dbReference>
<keyword evidence="3" id="KW-1185">Reference proteome</keyword>
<dbReference type="InterPro" id="IPR005569">
    <property type="entry name" value="Arc_DNA-bd_dom"/>
</dbReference>
<proteinExistence type="predicted"/>
<sequence length="137" mass="15771">MSLQFKVRLTEELHEKLKNYADAKGNSLNTEILQRLADSVVEDEKYEPISADSAKQKAADSRQLVLEDIRRLCYFEINRVAQLGGQHAHISLKKYELYSYTDEAWEEAITPIVKELKDKGFDVNENDVSEDGFGIRF</sequence>
<dbReference type="SUPFAM" id="SSF47598">
    <property type="entry name" value="Ribbon-helix-helix"/>
    <property type="match status" value="1"/>
</dbReference>
<evidence type="ECO:0000259" key="1">
    <source>
        <dbReference type="Pfam" id="PF03869"/>
    </source>
</evidence>
<dbReference type="Pfam" id="PF03869">
    <property type="entry name" value="Arc"/>
    <property type="match status" value="1"/>
</dbReference>
<organism evidence="2 3">
    <name type="scientific">Grimontia marina</name>
    <dbReference type="NCBI Taxonomy" id="646534"/>
    <lineage>
        <taxon>Bacteria</taxon>
        <taxon>Pseudomonadati</taxon>
        <taxon>Pseudomonadota</taxon>
        <taxon>Gammaproteobacteria</taxon>
        <taxon>Vibrionales</taxon>
        <taxon>Vibrionaceae</taxon>
        <taxon>Grimontia</taxon>
    </lineage>
</organism>
<reference evidence="3" key="1">
    <citation type="submission" date="2016-02" db="EMBL/GenBank/DDBJ databases">
        <authorList>
            <person name="Rodrigo-Torres Lidia"/>
            <person name="Arahal R.David."/>
        </authorList>
    </citation>
    <scope>NUCLEOTIDE SEQUENCE [LARGE SCALE GENOMIC DNA]</scope>
    <source>
        <strain evidence="3">CECT 8713</strain>
    </source>
</reference>
<feature type="domain" description="Arc-like DNA binding" evidence="1">
    <location>
        <begin position="4"/>
        <end position="40"/>
    </location>
</feature>
<dbReference type="Proteomes" id="UP000073601">
    <property type="component" value="Unassembled WGS sequence"/>
</dbReference>
<dbReference type="AlphaFoldDB" id="A0A128F073"/>
<dbReference type="InterPro" id="IPR013321">
    <property type="entry name" value="Arc_rbn_hlx_hlx"/>
</dbReference>